<dbReference type="EMBL" id="ML993905">
    <property type="protein sequence ID" value="KAF2203371.1"/>
    <property type="molecule type" value="Genomic_DNA"/>
</dbReference>
<evidence type="ECO:0000313" key="1">
    <source>
        <dbReference type="EMBL" id="KAF2203371.1"/>
    </source>
</evidence>
<keyword evidence="2" id="KW-1185">Reference proteome</keyword>
<gene>
    <name evidence="1" type="ORF">GQ43DRAFT_447482</name>
</gene>
<evidence type="ECO:0000313" key="2">
    <source>
        <dbReference type="Proteomes" id="UP000799536"/>
    </source>
</evidence>
<proteinExistence type="predicted"/>
<reference evidence="1" key="1">
    <citation type="journal article" date="2020" name="Stud. Mycol.">
        <title>101 Dothideomycetes genomes: a test case for predicting lifestyles and emergence of pathogens.</title>
        <authorList>
            <person name="Haridas S."/>
            <person name="Albert R."/>
            <person name="Binder M."/>
            <person name="Bloem J."/>
            <person name="Labutti K."/>
            <person name="Salamov A."/>
            <person name="Andreopoulos B."/>
            <person name="Baker S."/>
            <person name="Barry K."/>
            <person name="Bills G."/>
            <person name="Bluhm B."/>
            <person name="Cannon C."/>
            <person name="Castanera R."/>
            <person name="Culley D."/>
            <person name="Daum C."/>
            <person name="Ezra D."/>
            <person name="Gonzalez J."/>
            <person name="Henrissat B."/>
            <person name="Kuo A."/>
            <person name="Liang C."/>
            <person name="Lipzen A."/>
            <person name="Lutzoni F."/>
            <person name="Magnuson J."/>
            <person name="Mondo S."/>
            <person name="Nolan M."/>
            <person name="Ohm R."/>
            <person name="Pangilinan J."/>
            <person name="Park H.-J."/>
            <person name="Ramirez L."/>
            <person name="Alfaro M."/>
            <person name="Sun H."/>
            <person name="Tritt A."/>
            <person name="Yoshinaga Y."/>
            <person name="Zwiers L.-H."/>
            <person name="Turgeon B."/>
            <person name="Goodwin S."/>
            <person name="Spatafora J."/>
            <person name="Crous P."/>
            <person name="Grigoriev I."/>
        </authorList>
    </citation>
    <scope>NUCLEOTIDE SEQUENCE</scope>
    <source>
        <strain evidence="1">ATCC 74209</strain>
    </source>
</reference>
<comment type="caution">
    <text evidence="1">The sequence shown here is derived from an EMBL/GenBank/DDBJ whole genome shotgun (WGS) entry which is preliminary data.</text>
</comment>
<sequence>MEGFLTSVLVLTHCRTQPIHFDSGRDPEYNRVHWLIDAEPSHCPPLARLHSQLSMFGVSYLPSYAPKRANAVDRRTAHQIWGPSDPETVDPLEMNFTGTRIKARMTRIRSRRAAESRAQRPFYPIAIDLIYIVPTGGGCIDGSKYALHSMDEDSDWHEIATFKRKDKPTLTRWLMALVGKIQHVYNADEPTLAGTKEPDGPIDRAGGVLTQRARAMRIHAISRWLDL</sequence>
<organism evidence="1 2">
    <name type="scientific">Delitschia confertaspora ATCC 74209</name>
    <dbReference type="NCBI Taxonomy" id="1513339"/>
    <lineage>
        <taxon>Eukaryota</taxon>
        <taxon>Fungi</taxon>
        <taxon>Dikarya</taxon>
        <taxon>Ascomycota</taxon>
        <taxon>Pezizomycotina</taxon>
        <taxon>Dothideomycetes</taxon>
        <taxon>Pleosporomycetidae</taxon>
        <taxon>Pleosporales</taxon>
        <taxon>Delitschiaceae</taxon>
        <taxon>Delitschia</taxon>
    </lineage>
</organism>
<protein>
    <submittedName>
        <fullName evidence="1">Uncharacterized protein</fullName>
    </submittedName>
</protein>
<dbReference type="Proteomes" id="UP000799536">
    <property type="component" value="Unassembled WGS sequence"/>
</dbReference>
<dbReference type="OrthoDB" id="3755193at2759"/>
<dbReference type="AlphaFoldDB" id="A0A9P4JPV2"/>
<name>A0A9P4JPV2_9PLEO</name>
<accession>A0A9P4JPV2</accession>